<feature type="repeat" description="ANK" evidence="1">
    <location>
        <begin position="108"/>
        <end position="140"/>
    </location>
</feature>
<keyword evidence="1" id="KW-0040">ANK repeat</keyword>
<dbReference type="Gene3D" id="1.25.40.10">
    <property type="entry name" value="Tetratricopeptide repeat domain"/>
    <property type="match status" value="1"/>
</dbReference>
<evidence type="ECO:0000313" key="5">
    <source>
        <dbReference type="RefSeq" id="XP_048136311.1"/>
    </source>
</evidence>
<dbReference type="SMART" id="SM00248">
    <property type="entry name" value="ANK"/>
    <property type="match status" value="7"/>
</dbReference>
<proteinExistence type="predicted"/>
<evidence type="ECO:0000313" key="4">
    <source>
        <dbReference type="Proteomes" id="UP000827889"/>
    </source>
</evidence>
<dbReference type="InterPro" id="IPR036770">
    <property type="entry name" value="Ankyrin_rpt-contain_sf"/>
</dbReference>
<dbReference type="PROSITE" id="PS50005">
    <property type="entry name" value="TPR"/>
    <property type="match status" value="2"/>
</dbReference>
<dbReference type="InterPro" id="IPR019734">
    <property type="entry name" value="TPR_rpt"/>
</dbReference>
<dbReference type="PROSITE" id="PS50088">
    <property type="entry name" value="ANK_REPEAT"/>
    <property type="match status" value="5"/>
</dbReference>
<dbReference type="InterPro" id="IPR011990">
    <property type="entry name" value="TPR-like_helical_dom_sf"/>
</dbReference>
<feature type="repeat" description="ANK" evidence="1">
    <location>
        <begin position="239"/>
        <end position="271"/>
    </location>
</feature>
<dbReference type="SUPFAM" id="SSF48403">
    <property type="entry name" value="Ankyrin repeat"/>
    <property type="match status" value="1"/>
</dbReference>
<organism evidence="4 5">
    <name type="scientific">Rhodamnia argentea</name>
    <dbReference type="NCBI Taxonomy" id="178133"/>
    <lineage>
        <taxon>Eukaryota</taxon>
        <taxon>Viridiplantae</taxon>
        <taxon>Streptophyta</taxon>
        <taxon>Embryophyta</taxon>
        <taxon>Tracheophyta</taxon>
        <taxon>Spermatophyta</taxon>
        <taxon>Magnoliopsida</taxon>
        <taxon>eudicotyledons</taxon>
        <taxon>Gunneridae</taxon>
        <taxon>Pentapetalae</taxon>
        <taxon>rosids</taxon>
        <taxon>malvids</taxon>
        <taxon>Myrtales</taxon>
        <taxon>Myrtaceae</taxon>
        <taxon>Myrtoideae</taxon>
        <taxon>Myrteae</taxon>
        <taxon>Australasian group</taxon>
        <taxon>Rhodamnia</taxon>
    </lineage>
</organism>
<dbReference type="Pfam" id="PF12796">
    <property type="entry name" value="Ank_2"/>
    <property type="match status" value="2"/>
</dbReference>
<dbReference type="Gene3D" id="1.25.40.20">
    <property type="entry name" value="Ankyrin repeat-containing domain"/>
    <property type="match status" value="3"/>
</dbReference>
<accession>A0ABM3HIA4</accession>
<feature type="repeat" description="TPR" evidence="2">
    <location>
        <begin position="306"/>
        <end position="339"/>
    </location>
</feature>
<dbReference type="Pfam" id="PF00023">
    <property type="entry name" value="Ank"/>
    <property type="match status" value="1"/>
</dbReference>
<dbReference type="Pfam" id="PF25575">
    <property type="entry name" value="TPR_BSK1_C"/>
    <property type="match status" value="1"/>
</dbReference>
<dbReference type="InterPro" id="IPR058209">
    <property type="entry name" value="TPR_BSK1_C"/>
</dbReference>
<feature type="repeat" description="ANK" evidence="1">
    <location>
        <begin position="272"/>
        <end position="304"/>
    </location>
</feature>
<evidence type="ECO:0000259" key="3">
    <source>
        <dbReference type="Pfam" id="PF25575"/>
    </source>
</evidence>
<reference evidence="5" key="2">
    <citation type="submission" date="2025-08" db="UniProtKB">
        <authorList>
            <consortium name="RefSeq"/>
        </authorList>
    </citation>
    <scope>IDENTIFICATION</scope>
    <source>
        <tissue evidence="5">Leaf</tissue>
    </source>
</reference>
<dbReference type="PANTHER" id="PTHR46224">
    <property type="entry name" value="ANKYRIN REPEAT FAMILY PROTEIN"/>
    <property type="match status" value="1"/>
</dbReference>
<evidence type="ECO:0000256" key="2">
    <source>
        <dbReference type="PROSITE-ProRule" id="PRU00339"/>
    </source>
</evidence>
<gene>
    <name evidence="5" type="primary">LOC115743944</name>
</gene>
<feature type="repeat" description="ANK" evidence="1">
    <location>
        <begin position="141"/>
        <end position="173"/>
    </location>
</feature>
<reference evidence="4" key="1">
    <citation type="submission" date="2025-05" db="UniProtKB">
        <authorList>
            <consortium name="RefSeq"/>
        </authorList>
    </citation>
    <scope>NUCLEOTIDE SEQUENCE [LARGE SCALE GENOMIC DNA]</scope>
</reference>
<dbReference type="PANTHER" id="PTHR46224:SF6">
    <property type="entry name" value="ANKYRIN REPEAT FAMILY PROTEIN"/>
    <property type="match status" value="1"/>
</dbReference>
<feature type="domain" description="Serine/threonine-protein kinase BSK1-like TPR repeats" evidence="3">
    <location>
        <begin position="303"/>
        <end position="378"/>
    </location>
</feature>
<dbReference type="InterPro" id="IPR002110">
    <property type="entry name" value="Ankyrin_rpt"/>
</dbReference>
<keyword evidence="4" id="KW-1185">Reference proteome</keyword>
<dbReference type="PROSITE" id="PS50297">
    <property type="entry name" value="ANK_REP_REGION"/>
    <property type="match status" value="4"/>
</dbReference>
<dbReference type="SUPFAM" id="SSF48452">
    <property type="entry name" value="TPR-like"/>
    <property type="match status" value="1"/>
</dbReference>
<dbReference type="PRINTS" id="PR01415">
    <property type="entry name" value="ANKYRIN"/>
</dbReference>
<dbReference type="RefSeq" id="XP_048136311.1">
    <property type="nucleotide sequence ID" value="XM_048280354.1"/>
</dbReference>
<dbReference type="Proteomes" id="UP000827889">
    <property type="component" value="Chromosome 1"/>
</dbReference>
<dbReference type="SMART" id="SM00028">
    <property type="entry name" value="TPR"/>
    <property type="match status" value="2"/>
</dbReference>
<sequence length="434" mass="46483">MPFQDSVKPTFSLSSVKVSTMASSSSTPLTVSPGVLAFLSAVRAGNLGLLKELASQLDDGRGMARTIADAKDDKGCGALHFAATEGNMEVCKYLLEELKLDVDPKDVDGDTPLHHAARSVHIEIAKYLIDRGADPALPNDGGLTVVHYSAGSGNIELMNFLLSKGVNIDCQSTSGSPLIFSAACGQQDAVKFLLEHHANPNAETADRFTPLFASVTISSLECSKLLIQGGAQVNATLPGGRTPLHIAAFMASLDVINCLLEAGADPNVRDEDGMTPILLAAQTGNLAAVEILFPKTSELKTIKQKAAEEKSKGDDAFRRKDYQAAVDAYTQVIDFDPNDATLLTNRSLCCIHLGQAEHALVDAEACREPRPDRPKACYREGAALRILQRFDEAAKSFYEGVKLDPGNEELANAFREAVEAGRKLMLESEGHCLR</sequence>
<feature type="repeat" description="ANK" evidence="1">
    <location>
        <begin position="74"/>
        <end position="96"/>
    </location>
</feature>
<evidence type="ECO:0000256" key="1">
    <source>
        <dbReference type="PROSITE-ProRule" id="PRU00023"/>
    </source>
</evidence>
<dbReference type="GeneID" id="115743944"/>
<name>A0ABM3HIA4_9MYRT</name>
<protein>
    <submittedName>
        <fullName evidence="5">Ankyrin-1-like isoform X3</fullName>
    </submittedName>
</protein>
<dbReference type="InterPro" id="IPR051616">
    <property type="entry name" value="Cul2-RING_E3_ligase_SR"/>
</dbReference>
<keyword evidence="2" id="KW-0802">TPR repeat</keyword>
<feature type="repeat" description="TPR" evidence="2">
    <location>
        <begin position="374"/>
        <end position="407"/>
    </location>
</feature>